<evidence type="ECO:0000313" key="4">
    <source>
        <dbReference type="EMBL" id="EMA43245.1"/>
    </source>
</evidence>
<dbReference type="STRING" id="1227455.C449_14742"/>
<evidence type="ECO:0000256" key="1">
    <source>
        <dbReference type="ARBA" id="ARBA00008791"/>
    </source>
</evidence>
<accession>M0MFN1</accession>
<dbReference type="EMBL" id="AOMD01000030">
    <property type="protein sequence ID" value="EMA43245.1"/>
    <property type="molecule type" value="Genomic_DNA"/>
</dbReference>
<protein>
    <submittedName>
        <fullName evidence="4">UspA domain-containing protein</fullName>
    </submittedName>
</protein>
<dbReference type="Gene3D" id="3.40.50.620">
    <property type="entry name" value="HUPs"/>
    <property type="match status" value="1"/>
</dbReference>
<dbReference type="InParanoid" id="M0MFN1"/>
<keyword evidence="5" id="KW-1185">Reference proteome</keyword>
<feature type="compositionally biased region" description="Basic and acidic residues" evidence="2">
    <location>
        <begin position="1"/>
        <end position="10"/>
    </location>
</feature>
<dbReference type="SUPFAM" id="SSF52402">
    <property type="entry name" value="Adenine nucleotide alpha hydrolases-like"/>
    <property type="match status" value="1"/>
</dbReference>
<reference evidence="4 5" key="1">
    <citation type="journal article" date="2014" name="PLoS Genet.">
        <title>Phylogenetically driven sequencing of extremely halophilic archaea reveals strategies for static and dynamic osmo-response.</title>
        <authorList>
            <person name="Becker E.A."/>
            <person name="Seitzer P.M."/>
            <person name="Tritt A."/>
            <person name="Larsen D."/>
            <person name="Krusor M."/>
            <person name="Yao A.I."/>
            <person name="Wu D."/>
            <person name="Madern D."/>
            <person name="Eisen J.A."/>
            <person name="Darling A.E."/>
            <person name="Facciotti M.T."/>
        </authorList>
    </citation>
    <scope>NUCLEOTIDE SEQUENCE [LARGE SCALE GENOMIC DNA]</scope>
    <source>
        <strain evidence="4 5">DSM 5350</strain>
    </source>
</reference>
<sequence length="194" mass="20829">MSDDTVRCESEPSAFQVGLRRPYMDATADHDDRDSSDESVDDARPHTSDPFDVTTVLVPVDGSDEAMHAVEYAVSVAERYGARVHALYVLDPETVRRSAPGEPDDDAIAAASEGFMDAARDVAADRVELTHSSAYGFSPTMKSRHPGSVVLDAAADAEVDFVVVPREPGGEANELLGRAAEYVLQYATEPVLSV</sequence>
<dbReference type="PATRIC" id="fig|1227455.4.peg.2998"/>
<dbReference type="InterPro" id="IPR006016">
    <property type="entry name" value="UspA"/>
</dbReference>
<feature type="region of interest" description="Disordered" evidence="2">
    <location>
        <begin position="1"/>
        <end position="52"/>
    </location>
</feature>
<dbReference type="Pfam" id="PF00582">
    <property type="entry name" value="Usp"/>
    <property type="match status" value="1"/>
</dbReference>
<dbReference type="InterPro" id="IPR006015">
    <property type="entry name" value="Universal_stress_UspA"/>
</dbReference>
<evidence type="ECO:0000259" key="3">
    <source>
        <dbReference type="Pfam" id="PF00582"/>
    </source>
</evidence>
<comment type="similarity">
    <text evidence="1">Belongs to the universal stress protein A family.</text>
</comment>
<comment type="caution">
    <text evidence="4">The sequence shown here is derived from an EMBL/GenBank/DDBJ whole genome shotgun (WGS) entry which is preliminary data.</text>
</comment>
<dbReference type="PRINTS" id="PR01438">
    <property type="entry name" value="UNVRSLSTRESS"/>
</dbReference>
<name>M0MFN1_9EURY</name>
<dbReference type="Proteomes" id="UP000011669">
    <property type="component" value="Unassembled WGS sequence"/>
</dbReference>
<evidence type="ECO:0000313" key="5">
    <source>
        <dbReference type="Proteomes" id="UP000011669"/>
    </source>
</evidence>
<dbReference type="AlphaFoldDB" id="M0MFN1"/>
<organism evidence="4 5">
    <name type="scientific">Halococcus saccharolyticus DSM 5350</name>
    <dbReference type="NCBI Taxonomy" id="1227455"/>
    <lineage>
        <taxon>Archaea</taxon>
        <taxon>Methanobacteriati</taxon>
        <taxon>Methanobacteriota</taxon>
        <taxon>Stenosarchaea group</taxon>
        <taxon>Halobacteria</taxon>
        <taxon>Halobacteriales</taxon>
        <taxon>Halococcaceae</taxon>
        <taxon>Halococcus</taxon>
    </lineage>
</organism>
<dbReference type="CDD" id="cd00293">
    <property type="entry name" value="USP-like"/>
    <property type="match status" value="1"/>
</dbReference>
<proteinExistence type="inferred from homology"/>
<dbReference type="PANTHER" id="PTHR46268:SF6">
    <property type="entry name" value="UNIVERSAL STRESS PROTEIN UP12"/>
    <property type="match status" value="1"/>
</dbReference>
<gene>
    <name evidence="4" type="ORF">C449_14742</name>
</gene>
<evidence type="ECO:0000256" key="2">
    <source>
        <dbReference type="SAM" id="MobiDB-lite"/>
    </source>
</evidence>
<dbReference type="PANTHER" id="PTHR46268">
    <property type="entry name" value="STRESS RESPONSE PROTEIN NHAX"/>
    <property type="match status" value="1"/>
</dbReference>
<dbReference type="InterPro" id="IPR014729">
    <property type="entry name" value="Rossmann-like_a/b/a_fold"/>
</dbReference>
<feature type="domain" description="UspA" evidence="3">
    <location>
        <begin position="55"/>
        <end position="193"/>
    </location>
</feature>